<evidence type="ECO:0000313" key="1">
    <source>
        <dbReference type="EMBL" id="KAK7260561.1"/>
    </source>
</evidence>
<dbReference type="Proteomes" id="UP001372338">
    <property type="component" value="Unassembled WGS sequence"/>
</dbReference>
<accession>A0AAN9I504</accession>
<name>A0AAN9I504_CROPI</name>
<gene>
    <name evidence="1" type="ORF">RIF29_26710</name>
</gene>
<reference evidence="1 2" key="1">
    <citation type="submission" date="2024-01" db="EMBL/GenBank/DDBJ databases">
        <title>The genomes of 5 underutilized Papilionoideae crops provide insights into root nodulation and disease resistanc.</title>
        <authorList>
            <person name="Yuan L."/>
        </authorList>
    </citation>
    <scope>NUCLEOTIDE SEQUENCE [LARGE SCALE GENOMIC DNA]</scope>
    <source>
        <strain evidence="1">ZHUSHIDOU_FW_LH</strain>
        <tissue evidence="1">Leaf</tissue>
    </source>
</reference>
<comment type="caution">
    <text evidence="1">The sequence shown here is derived from an EMBL/GenBank/DDBJ whole genome shotgun (WGS) entry which is preliminary data.</text>
</comment>
<sequence length="117" mass="13271">MLQAKISRLKESDSALQCLREKNADVHHEAAKIKDYTKTLQRKTEASIIGLFQVQYMKTLIVGVGLMSLHARLVDTVRSDECLSSYSKKVLPEEINFILRKPLDKMKACSQAIFDNS</sequence>
<evidence type="ECO:0000313" key="2">
    <source>
        <dbReference type="Proteomes" id="UP001372338"/>
    </source>
</evidence>
<protein>
    <submittedName>
        <fullName evidence="1">Uncharacterized protein</fullName>
    </submittedName>
</protein>
<keyword evidence="2" id="KW-1185">Reference proteome</keyword>
<dbReference type="AlphaFoldDB" id="A0AAN9I504"/>
<dbReference type="EMBL" id="JAYWIO010000005">
    <property type="protein sequence ID" value="KAK7260561.1"/>
    <property type="molecule type" value="Genomic_DNA"/>
</dbReference>
<organism evidence="1 2">
    <name type="scientific">Crotalaria pallida</name>
    <name type="common">Smooth rattlebox</name>
    <name type="synonym">Crotalaria striata</name>
    <dbReference type="NCBI Taxonomy" id="3830"/>
    <lineage>
        <taxon>Eukaryota</taxon>
        <taxon>Viridiplantae</taxon>
        <taxon>Streptophyta</taxon>
        <taxon>Embryophyta</taxon>
        <taxon>Tracheophyta</taxon>
        <taxon>Spermatophyta</taxon>
        <taxon>Magnoliopsida</taxon>
        <taxon>eudicotyledons</taxon>
        <taxon>Gunneridae</taxon>
        <taxon>Pentapetalae</taxon>
        <taxon>rosids</taxon>
        <taxon>fabids</taxon>
        <taxon>Fabales</taxon>
        <taxon>Fabaceae</taxon>
        <taxon>Papilionoideae</taxon>
        <taxon>50 kb inversion clade</taxon>
        <taxon>genistoids sensu lato</taxon>
        <taxon>core genistoids</taxon>
        <taxon>Crotalarieae</taxon>
        <taxon>Crotalaria</taxon>
    </lineage>
</organism>
<proteinExistence type="predicted"/>